<evidence type="ECO:0000313" key="1">
    <source>
        <dbReference type="EMBL" id="MFD2937071.1"/>
    </source>
</evidence>
<keyword evidence="2" id="KW-1185">Reference proteome</keyword>
<sequence length="123" mass="14846">MFYEFFRINLPYSICRTNEGEWYTLNREYVPIGFNDRTYNHRFEEMGLPIFTKYEGLTKELLLSIADNDPHRISWDKEGEICEVWLYNDRTNPTSQAKDSPQLWVKYFQKLKLLSNLDVNYKA</sequence>
<dbReference type="Proteomes" id="UP001597512">
    <property type="component" value="Unassembled WGS sequence"/>
</dbReference>
<proteinExistence type="predicted"/>
<protein>
    <submittedName>
        <fullName evidence="1">Uncharacterized protein</fullName>
    </submittedName>
</protein>
<accession>A0ABW6ANE9</accession>
<evidence type="ECO:0000313" key="2">
    <source>
        <dbReference type="Proteomes" id="UP001597512"/>
    </source>
</evidence>
<name>A0ABW6ANE9_9BACT</name>
<dbReference type="RefSeq" id="WP_381506505.1">
    <property type="nucleotide sequence ID" value="NZ_JBHUOM010000023.1"/>
</dbReference>
<comment type="caution">
    <text evidence="1">The sequence shown here is derived from an EMBL/GenBank/DDBJ whole genome shotgun (WGS) entry which is preliminary data.</text>
</comment>
<organism evidence="1 2">
    <name type="scientific">Spirosoma flavum</name>
    <dbReference type="NCBI Taxonomy" id="2048557"/>
    <lineage>
        <taxon>Bacteria</taxon>
        <taxon>Pseudomonadati</taxon>
        <taxon>Bacteroidota</taxon>
        <taxon>Cytophagia</taxon>
        <taxon>Cytophagales</taxon>
        <taxon>Cytophagaceae</taxon>
        <taxon>Spirosoma</taxon>
    </lineage>
</organism>
<reference evidence="2" key="1">
    <citation type="journal article" date="2019" name="Int. J. Syst. Evol. Microbiol.">
        <title>The Global Catalogue of Microorganisms (GCM) 10K type strain sequencing project: providing services to taxonomists for standard genome sequencing and annotation.</title>
        <authorList>
            <consortium name="The Broad Institute Genomics Platform"/>
            <consortium name="The Broad Institute Genome Sequencing Center for Infectious Disease"/>
            <person name="Wu L."/>
            <person name="Ma J."/>
        </authorList>
    </citation>
    <scope>NUCLEOTIDE SEQUENCE [LARGE SCALE GENOMIC DNA]</scope>
    <source>
        <strain evidence="2">KCTC 52490</strain>
    </source>
</reference>
<gene>
    <name evidence="1" type="ORF">ACFS25_25040</name>
</gene>
<dbReference type="EMBL" id="JBHUOM010000023">
    <property type="protein sequence ID" value="MFD2937071.1"/>
    <property type="molecule type" value="Genomic_DNA"/>
</dbReference>